<dbReference type="InterPro" id="IPR017441">
    <property type="entry name" value="Protein_kinase_ATP_BS"/>
</dbReference>
<comment type="subunit">
    <text evidence="13">CAMK2 is composed of four different chains: alpha, beta, gamma, and delta. The different isoforms assemble into homo- or heteromultimeric holoenzymes composed of 8 to 12 subunits.</text>
</comment>
<dbReference type="PROSITE" id="PS50011">
    <property type="entry name" value="PROTEIN_KINASE_DOM"/>
    <property type="match status" value="1"/>
</dbReference>
<evidence type="ECO:0000313" key="17">
    <source>
        <dbReference type="Proteomes" id="UP000265100"/>
    </source>
</evidence>
<keyword evidence="5" id="KW-0808">Transferase</keyword>
<dbReference type="FunFam" id="1.10.510.10:FF:000001">
    <property type="entry name" value="Calcium/calmodulin-dependent protein kinase type II subunit delta"/>
    <property type="match status" value="1"/>
</dbReference>
<evidence type="ECO:0000256" key="12">
    <source>
        <dbReference type="ARBA" id="ARBA00056581"/>
    </source>
</evidence>
<dbReference type="SUPFAM" id="SSF56112">
    <property type="entry name" value="Protein kinase-like (PK-like)"/>
    <property type="match status" value="1"/>
</dbReference>
<dbReference type="Pfam" id="PF08332">
    <property type="entry name" value="CaMKII_AD"/>
    <property type="match status" value="1"/>
</dbReference>
<dbReference type="PANTHER" id="PTHR24347">
    <property type="entry name" value="SERINE/THREONINE-PROTEIN KINASE"/>
    <property type="match status" value="1"/>
</dbReference>
<evidence type="ECO:0000259" key="15">
    <source>
        <dbReference type="PROSITE" id="PS50011"/>
    </source>
</evidence>
<protein>
    <recommendedName>
        <fullName evidence="2">calcium/calmodulin-dependent protein kinase</fullName>
        <ecNumber evidence="2">2.7.11.17</ecNumber>
    </recommendedName>
</protein>
<comment type="catalytic activity">
    <reaction evidence="10">
        <text>L-threonyl-[protein] + ATP = O-phospho-L-threonyl-[protein] + ADP + H(+)</text>
        <dbReference type="Rhea" id="RHEA:46608"/>
        <dbReference type="Rhea" id="RHEA-COMP:11060"/>
        <dbReference type="Rhea" id="RHEA-COMP:11605"/>
        <dbReference type="ChEBI" id="CHEBI:15378"/>
        <dbReference type="ChEBI" id="CHEBI:30013"/>
        <dbReference type="ChEBI" id="CHEBI:30616"/>
        <dbReference type="ChEBI" id="CHEBI:61977"/>
        <dbReference type="ChEBI" id="CHEBI:456216"/>
        <dbReference type="EC" id="2.7.11.17"/>
    </reaction>
</comment>
<dbReference type="AlphaFoldDB" id="A0AAX7U344"/>
<evidence type="ECO:0000256" key="3">
    <source>
        <dbReference type="ARBA" id="ARBA00022527"/>
    </source>
</evidence>
<reference evidence="16" key="1">
    <citation type="submission" date="2018-05" db="EMBL/GenBank/DDBJ databases">
        <authorList>
            <person name="Datahose"/>
        </authorList>
    </citation>
    <scope>NUCLEOTIDE SEQUENCE</scope>
</reference>
<comment type="catalytic activity">
    <reaction evidence="11">
        <text>L-seryl-[protein] + ATP = O-phospho-L-seryl-[protein] + ADP + H(+)</text>
        <dbReference type="Rhea" id="RHEA:17989"/>
        <dbReference type="Rhea" id="RHEA-COMP:9863"/>
        <dbReference type="Rhea" id="RHEA-COMP:11604"/>
        <dbReference type="ChEBI" id="CHEBI:15378"/>
        <dbReference type="ChEBI" id="CHEBI:29999"/>
        <dbReference type="ChEBI" id="CHEBI:30616"/>
        <dbReference type="ChEBI" id="CHEBI:83421"/>
        <dbReference type="ChEBI" id="CHEBI:456216"/>
        <dbReference type="EC" id="2.7.11.17"/>
    </reaction>
</comment>
<dbReference type="EC" id="2.7.11.17" evidence="2"/>
<dbReference type="Gene3D" id="3.30.200.20">
    <property type="entry name" value="Phosphorylase Kinase, domain 1"/>
    <property type="match status" value="1"/>
</dbReference>
<dbReference type="GO" id="GO:0005516">
    <property type="term" value="F:calmodulin binding"/>
    <property type="evidence" value="ECO:0007669"/>
    <property type="project" value="UniProtKB-KW"/>
</dbReference>
<keyword evidence="9" id="KW-0112">Calmodulin-binding</keyword>
<reference evidence="16" key="3">
    <citation type="submission" date="2025-09" db="UniProtKB">
        <authorList>
            <consortium name="Ensembl"/>
        </authorList>
    </citation>
    <scope>IDENTIFICATION</scope>
</reference>
<evidence type="ECO:0000256" key="8">
    <source>
        <dbReference type="ARBA" id="ARBA00022840"/>
    </source>
</evidence>
<organism evidence="16 17">
    <name type="scientific">Astatotilapia calliptera</name>
    <name type="common">Eastern happy</name>
    <name type="synonym">Chromis callipterus</name>
    <dbReference type="NCBI Taxonomy" id="8154"/>
    <lineage>
        <taxon>Eukaryota</taxon>
        <taxon>Metazoa</taxon>
        <taxon>Chordata</taxon>
        <taxon>Craniata</taxon>
        <taxon>Vertebrata</taxon>
        <taxon>Euteleostomi</taxon>
        <taxon>Actinopterygii</taxon>
        <taxon>Neopterygii</taxon>
        <taxon>Teleostei</taxon>
        <taxon>Neoteleostei</taxon>
        <taxon>Acanthomorphata</taxon>
        <taxon>Ovalentaria</taxon>
        <taxon>Cichlomorphae</taxon>
        <taxon>Cichliformes</taxon>
        <taxon>Cichlidae</taxon>
        <taxon>African cichlids</taxon>
        <taxon>Pseudocrenilabrinae</taxon>
        <taxon>Haplochromini</taxon>
        <taxon>Astatotilapia</taxon>
    </lineage>
</organism>
<feature type="binding site" evidence="14">
    <location>
        <position position="42"/>
    </location>
    <ligand>
        <name>ATP</name>
        <dbReference type="ChEBI" id="CHEBI:30616"/>
    </ligand>
</feature>
<reference evidence="16" key="2">
    <citation type="submission" date="2025-08" db="UniProtKB">
        <authorList>
            <consortium name="Ensembl"/>
        </authorList>
    </citation>
    <scope>IDENTIFICATION</scope>
</reference>
<dbReference type="GO" id="GO:0005524">
    <property type="term" value="F:ATP binding"/>
    <property type="evidence" value="ECO:0007669"/>
    <property type="project" value="UniProtKB-UniRule"/>
</dbReference>
<evidence type="ECO:0000256" key="7">
    <source>
        <dbReference type="ARBA" id="ARBA00022777"/>
    </source>
</evidence>
<dbReference type="InterPro" id="IPR013543">
    <property type="entry name" value="Ca/CaM-dep_prot_kinase-assoc"/>
</dbReference>
<name>A0AAX7U344_ASTCA</name>
<evidence type="ECO:0000256" key="6">
    <source>
        <dbReference type="ARBA" id="ARBA00022741"/>
    </source>
</evidence>
<dbReference type="InterPro" id="IPR000719">
    <property type="entry name" value="Prot_kinase_dom"/>
</dbReference>
<evidence type="ECO:0000256" key="1">
    <source>
        <dbReference type="ARBA" id="ARBA00005354"/>
    </source>
</evidence>
<evidence type="ECO:0000256" key="4">
    <source>
        <dbReference type="ARBA" id="ARBA00022553"/>
    </source>
</evidence>
<dbReference type="Gene3D" id="1.10.510.10">
    <property type="entry name" value="Transferase(Phosphotransferase) domain 1"/>
    <property type="match status" value="1"/>
</dbReference>
<keyword evidence="3" id="KW-0723">Serine/threonine-protein kinase</keyword>
<comment type="function">
    <text evidence="12">CaM-kinase II (CAMK2) is a prominent kinase in the central nervous system.</text>
</comment>
<evidence type="ECO:0000256" key="13">
    <source>
        <dbReference type="ARBA" id="ARBA00064333"/>
    </source>
</evidence>
<keyword evidence="7" id="KW-0418">Kinase</keyword>
<dbReference type="InterPro" id="IPR011009">
    <property type="entry name" value="Kinase-like_dom_sf"/>
</dbReference>
<feature type="domain" description="Protein kinase" evidence="15">
    <location>
        <begin position="13"/>
        <end position="271"/>
    </location>
</feature>
<dbReference type="Ensembl" id="ENSACLT00000073117.1">
    <property type="protein sequence ID" value="ENSACLP00000063230.1"/>
    <property type="gene ID" value="ENSACLG00000009296.2"/>
</dbReference>
<accession>A0AAX7U344</accession>
<dbReference type="PROSITE" id="PS00108">
    <property type="entry name" value="PROTEIN_KINASE_ST"/>
    <property type="match status" value="1"/>
</dbReference>
<evidence type="ECO:0000256" key="11">
    <source>
        <dbReference type="ARBA" id="ARBA00047430"/>
    </source>
</evidence>
<dbReference type="FunFam" id="3.10.450.50:FF:000001">
    <property type="entry name" value="calcium/calmodulin-dependent protein kinase type II subunit gamma isoform X1"/>
    <property type="match status" value="1"/>
</dbReference>
<evidence type="ECO:0000256" key="2">
    <source>
        <dbReference type="ARBA" id="ARBA00012434"/>
    </source>
</evidence>
<dbReference type="InterPro" id="IPR032710">
    <property type="entry name" value="NTF2-like_dom_sf"/>
</dbReference>
<dbReference type="GeneTree" id="ENSGT00940000155150"/>
<keyword evidence="17" id="KW-1185">Reference proteome</keyword>
<sequence length="509" mass="57479">MASTTCTRFTDEYQLYEELGKGAFSVVRRCMKISTGQEYAAKIINTKKLSARDHQKLEREARICRLLKHSNIVRLHDSISEEGFHYLVFDLVTGGELFEDIVAREYYSEADASHCIQQILEAVLHCHQMGVVHRDLKPENLLLASKLKGAAVKLADFGLAIEVQGDQQAWFGFAGTPGYLSPEVLRKDPYGKPVDMWACGVILYILLVGYPPFWDEDQHRLYQQIKAGAYDFPSPEWDTVTPEAKDLINKMLTINPAKRVTATDALKHPWICQRSTVASMMHRQETVECLKKFNARRKLKGAILTTMLATRNFSGTTWSKVTVWTLSLVTSALFHLPACLSTLSLQINNKANVVTSPKEPVPTPSLVHSMCLCPSARKQEIIKATEQLIEAINNGDFEAYTKICDPGLTSFEPEALGNLVEGTDFHRFYFENALSKGKQPIHTILLNPHVHLIGDDAACIAYIRLTQYIDSSGMPRTMQSEETRIWHRRDSKWQNIHFHRSGSPTVPTK</sequence>
<dbReference type="GO" id="GO:0043226">
    <property type="term" value="C:organelle"/>
    <property type="evidence" value="ECO:0007669"/>
    <property type="project" value="UniProtKB-ARBA"/>
</dbReference>
<evidence type="ECO:0000256" key="10">
    <source>
        <dbReference type="ARBA" id="ARBA00047307"/>
    </source>
</evidence>
<keyword evidence="8 14" id="KW-0067">ATP-binding</keyword>
<keyword evidence="4" id="KW-0597">Phosphoprotein</keyword>
<dbReference type="FunFam" id="3.30.200.20:FF:000002">
    <property type="entry name" value="Calcium/calmodulin-dependent protein kinase type II subunit delta isoform 2"/>
    <property type="match status" value="1"/>
</dbReference>
<dbReference type="CDD" id="cd14086">
    <property type="entry name" value="STKc_CaMKII"/>
    <property type="match status" value="1"/>
</dbReference>
<evidence type="ECO:0000256" key="14">
    <source>
        <dbReference type="PROSITE-ProRule" id="PRU10141"/>
    </source>
</evidence>
<evidence type="ECO:0000256" key="9">
    <source>
        <dbReference type="ARBA" id="ARBA00022860"/>
    </source>
</evidence>
<proteinExistence type="inferred from homology"/>
<dbReference type="SMART" id="SM00220">
    <property type="entry name" value="S_TKc"/>
    <property type="match status" value="1"/>
</dbReference>
<dbReference type="SUPFAM" id="SSF54427">
    <property type="entry name" value="NTF2-like"/>
    <property type="match status" value="1"/>
</dbReference>
<keyword evidence="6 14" id="KW-0547">Nucleotide-binding</keyword>
<dbReference type="Pfam" id="PF00069">
    <property type="entry name" value="Pkinase"/>
    <property type="match status" value="1"/>
</dbReference>
<evidence type="ECO:0000256" key="5">
    <source>
        <dbReference type="ARBA" id="ARBA00022679"/>
    </source>
</evidence>
<dbReference type="InterPro" id="IPR008271">
    <property type="entry name" value="Ser/Thr_kinase_AS"/>
</dbReference>
<dbReference type="Gene3D" id="3.10.450.50">
    <property type="match status" value="1"/>
</dbReference>
<dbReference type="Proteomes" id="UP000265100">
    <property type="component" value="Chromosome 3"/>
</dbReference>
<evidence type="ECO:0000313" key="16">
    <source>
        <dbReference type="Ensembl" id="ENSACLP00000063230.1"/>
    </source>
</evidence>
<comment type="similarity">
    <text evidence="1">Belongs to the protein kinase superfamily. CAMK Ser/Thr protein kinase family. CaMK subfamily.</text>
</comment>
<dbReference type="PROSITE" id="PS00107">
    <property type="entry name" value="PROTEIN_KINASE_ATP"/>
    <property type="match status" value="1"/>
</dbReference>
<dbReference type="GO" id="GO:0004683">
    <property type="term" value="F:calcium/calmodulin-dependent protein kinase activity"/>
    <property type="evidence" value="ECO:0007669"/>
    <property type="project" value="UniProtKB-EC"/>
</dbReference>
<dbReference type="Gene3D" id="6.10.140.620">
    <property type="match status" value="1"/>
</dbReference>